<dbReference type="InterPro" id="IPR000418">
    <property type="entry name" value="Ets_dom"/>
</dbReference>
<feature type="domain" description="ETS" evidence="5">
    <location>
        <begin position="183"/>
        <end position="266"/>
    </location>
</feature>
<dbReference type="Gene3D" id="1.10.10.10">
    <property type="entry name" value="Winged helix-like DNA-binding domain superfamily/Winged helix DNA-binding domain"/>
    <property type="match status" value="1"/>
</dbReference>
<dbReference type="PANTHER" id="PTHR11849:SF190">
    <property type="entry name" value="ETS-DOMAIN PROTEIN"/>
    <property type="match status" value="1"/>
</dbReference>
<evidence type="ECO:0000259" key="5">
    <source>
        <dbReference type="PROSITE" id="PS50061"/>
    </source>
</evidence>
<dbReference type="EMBL" id="JAZGQO010000002">
    <property type="protein sequence ID" value="KAK6191605.1"/>
    <property type="molecule type" value="Genomic_DNA"/>
</dbReference>
<dbReference type="SMART" id="SM00413">
    <property type="entry name" value="ETS"/>
    <property type="match status" value="1"/>
</dbReference>
<dbReference type="Pfam" id="PF00178">
    <property type="entry name" value="Ets"/>
    <property type="match status" value="1"/>
</dbReference>
<dbReference type="GO" id="GO:0030154">
    <property type="term" value="P:cell differentiation"/>
    <property type="evidence" value="ECO:0007669"/>
    <property type="project" value="TreeGrafter"/>
</dbReference>
<comment type="subcellular location">
    <subcellularLocation>
        <location evidence="3">Nucleus</location>
    </subcellularLocation>
</comment>
<organism evidence="6 7">
    <name type="scientific">Patella caerulea</name>
    <name type="common">Rayed Mediterranean limpet</name>
    <dbReference type="NCBI Taxonomy" id="87958"/>
    <lineage>
        <taxon>Eukaryota</taxon>
        <taxon>Metazoa</taxon>
        <taxon>Spiralia</taxon>
        <taxon>Lophotrochozoa</taxon>
        <taxon>Mollusca</taxon>
        <taxon>Gastropoda</taxon>
        <taxon>Patellogastropoda</taxon>
        <taxon>Patelloidea</taxon>
        <taxon>Patellidae</taxon>
        <taxon>Patella</taxon>
    </lineage>
</organism>
<comment type="similarity">
    <text evidence="1 3">Belongs to the ETS family.</text>
</comment>
<dbReference type="GO" id="GO:0005634">
    <property type="term" value="C:nucleus"/>
    <property type="evidence" value="ECO:0007669"/>
    <property type="project" value="UniProtKB-SubCell"/>
</dbReference>
<dbReference type="InterPro" id="IPR036388">
    <property type="entry name" value="WH-like_DNA-bd_sf"/>
</dbReference>
<comment type="caution">
    <text evidence="6">The sequence shown here is derived from an EMBL/GenBank/DDBJ whole genome shotgun (WGS) entry which is preliminary data.</text>
</comment>
<keyword evidence="2 3" id="KW-0238">DNA-binding</keyword>
<dbReference type="AlphaFoldDB" id="A0AAN8KHN4"/>
<dbReference type="PANTHER" id="PTHR11849">
    <property type="entry name" value="ETS"/>
    <property type="match status" value="1"/>
</dbReference>
<accession>A0AAN8KHN4</accession>
<dbReference type="InterPro" id="IPR046328">
    <property type="entry name" value="ETS_fam"/>
</dbReference>
<proteinExistence type="inferred from homology"/>
<sequence>MEAYGLVSPHHPLTESDFLNPQFGAQELTELSSAQFREGNESPDMSTTSLTICSSYHVLNPCTPPGVISDEDLDLPHSRLLIKEEPELDEFEIGQYNIISEADMVMPTNWPIDNTISIDNDSCSNDDIYQYARTADVFNIPKPVRNLIPHVFAESESDSNDSQDSKPERKKPGRKKGQVSRVLHLWEFIRDLLKDPNYCGRIIKWEDKSHGVFRIVKSVEVANLWGEKKKNKRKMTYEKMSRSLRYSKQEGYFCAVPKEKKFPKKLCFMFGPKSKGWE</sequence>
<evidence type="ECO:0000256" key="4">
    <source>
        <dbReference type="SAM" id="MobiDB-lite"/>
    </source>
</evidence>
<dbReference type="InterPro" id="IPR036390">
    <property type="entry name" value="WH_DNA-bd_sf"/>
</dbReference>
<feature type="region of interest" description="Disordered" evidence="4">
    <location>
        <begin position="152"/>
        <end position="176"/>
    </location>
</feature>
<gene>
    <name evidence="6" type="ORF">SNE40_003249</name>
</gene>
<keyword evidence="3" id="KW-0539">Nucleus</keyword>
<evidence type="ECO:0000313" key="7">
    <source>
        <dbReference type="Proteomes" id="UP001347796"/>
    </source>
</evidence>
<dbReference type="GO" id="GO:0000981">
    <property type="term" value="F:DNA-binding transcription factor activity, RNA polymerase II-specific"/>
    <property type="evidence" value="ECO:0007669"/>
    <property type="project" value="TreeGrafter"/>
</dbReference>
<dbReference type="PROSITE" id="PS50061">
    <property type="entry name" value="ETS_DOMAIN_3"/>
    <property type="match status" value="1"/>
</dbReference>
<dbReference type="PRINTS" id="PR00454">
    <property type="entry name" value="ETSDOMAIN"/>
</dbReference>
<evidence type="ECO:0000256" key="2">
    <source>
        <dbReference type="ARBA" id="ARBA00023125"/>
    </source>
</evidence>
<dbReference type="Proteomes" id="UP001347796">
    <property type="component" value="Unassembled WGS sequence"/>
</dbReference>
<keyword evidence="7" id="KW-1185">Reference proteome</keyword>
<evidence type="ECO:0000256" key="1">
    <source>
        <dbReference type="ARBA" id="ARBA00005562"/>
    </source>
</evidence>
<evidence type="ECO:0000313" key="6">
    <source>
        <dbReference type="EMBL" id="KAK6191605.1"/>
    </source>
</evidence>
<dbReference type="SUPFAM" id="SSF46785">
    <property type="entry name" value="Winged helix' DNA-binding domain"/>
    <property type="match status" value="1"/>
</dbReference>
<evidence type="ECO:0000256" key="3">
    <source>
        <dbReference type="RuleBase" id="RU004019"/>
    </source>
</evidence>
<protein>
    <recommendedName>
        <fullName evidence="5">ETS domain-containing protein</fullName>
    </recommendedName>
</protein>
<name>A0AAN8KHN4_PATCE</name>
<reference evidence="6 7" key="1">
    <citation type="submission" date="2024-01" db="EMBL/GenBank/DDBJ databases">
        <title>The genome of the rayed Mediterranean limpet Patella caerulea (Linnaeus, 1758).</title>
        <authorList>
            <person name="Anh-Thu Weber A."/>
            <person name="Halstead-Nussloch G."/>
        </authorList>
    </citation>
    <scope>NUCLEOTIDE SEQUENCE [LARGE SCALE GENOMIC DNA]</scope>
    <source>
        <strain evidence="6">AATW-2023a</strain>
        <tissue evidence="6">Whole specimen</tissue>
    </source>
</reference>
<dbReference type="GO" id="GO:0043565">
    <property type="term" value="F:sequence-specific DNA binding"/>
    <property type="evidence" value="ECO:0007669"/>
    <property type="project" value="InterPro"/>
</dbReference>